<gene>
    <name evidence="2" type="ORF">Baya_15955</name>
</gene>
<name>A0A556VUI4_BAGYA</name>
<protein>
    <submittedName>
        <fullName evidence="2">Uncharacterized protein</fullName>
    </submittedName>
</protein>
<evidence type="ECO:0000313" key="3">
    <source>
        <dbReference type="Proteomes" id="UP000319801"/>
    </source>
</evidence>
<comment type="caution">
    <text evidence="2">The sequence shown here is derived from an EMBL/GenBank/DDBJ whole genome shotgun (WGS) entry which is preliminary data.</text>
</comment>
<accession>A0A556VUI4</accession>
<sequence>MMRSVKNFHSTDGLTPQTFLNDVWSLREPNCGITVQFSLGCCRNTLRSDWPALGMFTLSTLARHHQQVTTDVIQAALELFIAVLLLLSTRIVAEVVLLTAVGYHWDSAINLQRDDECDK</sequence>
<organism evidence="2 3">
    <name type="scientific">Bagarius yarrelli</name>
    <name type="common">Goonch</name>
    <name type="synonym">Bagrus yarrelli</name>
    <dbReference type="NCBI Taxonomy" id="175774"/>
    <lineage>
        <taxon>Eukaryota</taxon>
        <taxon>Metazoa</taxon>
        <taxon>Chordata</taxon>
        <taxon>Craniata</taxon>
        <taxon>Vertebrata</taxon>
        <taxon>Euteleostomi</taxon>
        <taxon>Actinopterygii</taxon>
        <taxon>Neopterygii</taxon>
        <taxon>Teleostei</taxon>
        <taxon>Ostariophysi</taxon>
        <taxon>Siluriformes</taxon>
        <taxon>Sisoridae</taxon>
        <taxon>Sisorinae</taxon>
        <taxon>Bagarius</taxon>
    </lineage>
</organism>
<keyword evidence="1" id="KW-1133">Transmembrane helix</keyword>
<dbReference type="Proteomes" id="UP000319801">
    <property type="component" value="Unassembled WGS sequence"/>
</dbReference>
<dbReference type="EMBL" id="VCAZ01000269">
    <property type="protein sequence ID" value="TTR03966.1"/>
    <property type="molecule type" value="Genomic_DNA"/>
</dbReference>
<evidence type="ECO:0000313" key="2">
    <source>
        <dbReference type="EMBL" id="TTR03966.1"/>
    </source>
</evidence>
<proteinExistence type="predicted"/>
<feature type="transmembrane region" description="Helical" evidence="1">
    <location>
        <begin position="79"/>
        <end position="105"/>
    </location>
</feature>
<keyword evidence="3" id="KW-1185">Reference proteome</keyword>
<evidence type="ECO:0000256" key="1">
    <source>
        <dbReference type="SAM" id="Phobius"/>
    </source>
</evidence>
<keyword evidence="1" id="KW-0812">Transmembrane</keyword>
<reference evidence="2 3" key="1">
    <citation type="journal article" date="2019" name="Genome Biol. Evol.">
        <title>Whole-Genome Sequencing of the Giant Devil Catfish, Bagarius yarrelli.</title>
        <authorList>
            <person name="Jiang W."/>
            <person name="Lv Y."/>
            <person name="Cheng L."/>
            <person name="Yang K."/>
            <person name="Chao B."/>
            <person name="Wang X."/>
            <person name="Li Y."/>
            <person name="Pan X."/>
            <person name="You X."/>
            <person name="Zhang Y."/>
            <person name="Yang J."/>
            <person name="Li J."/>
            <person name="Zhang X."/>
            <person name="Liu S."/>
            <person name="Sun C."/>
            <person name="Yang J."/>
            <person name="Shi Q."/>
        </authorList>
    </citation>
    <scope>NUCLEOTIDE SEQUENCE [LARGE SCALE GENOMIC DNA]</scope>
    <source>
        <strain evidence="2">JWS20170419001</strain>
        <tissue evidence="2">Muscle</tissue>
    </source>
</reference>
<keyword evidence="1" id="KW-0472">Membrane</keyword>
<dbReference type="AlphaFoldDB" id="A0A556VUI4"/>